<dbReference type="EMBL" id="CNFT01000149">
    <property type="protein sequence ID" value="CKR21765.1"/>
    <property type="molecule type" value="Genomic_DNA"/>
</dbReference>
<reference evidence="11 24" key="6">
    <citation type="submission" date="2017-02" db="EMBL/GenBank/DDBJ databases">
        <title>Protein polymorphisms may explain contrasting epidemiological fitness of two variants of a multidrug-resistant Mycobacterium tuberculosis strain.</title>
        <authorList>
            <person name="Bigi M.M."/>
            <person name="Lopez B."/>
            <person name="Blanco F.C."/>
            <person name="Sasiain M.C."/>
            <person name="De La Barrera S."/>
            <person name="Ritacco V."/>
            <person name="Bigi F."/>
            <person name="Soria M.A."/>
        </authorList>
    </citation>
    <scope>NUCLEOTIDE SEQUENCE [LARGE SCALE GENOMIC DNA]</scope>
    <source>
        <strain evidence="11 24">6548</strain>
    </source>
</reference>
<reference evidence="8" key="2">
    <citation type="submission" date="2015-03" db="EMBL/GenBank/DDBJ databases">
        <authorList>
            <person name="Murphy D."/>
        </authorList>
    </citation>
    <scope>NUCLEOTIDE SEQUENCE [LARGE SCALE GENOMIC DNA]</scope>
    <source>
        <strain evidence="8">K00500041</strain>
    </source>
</reference>
<dbReference type="EMBL" id="LWDQ01000001">
    <property type="protein sequence ID" value="OMH60459.1"/>
    <property type="molecule type" value="Genomic_DNA"/>
</dbReference>
<evidence type="ECO:0000313" key="20">
    <source>
        <dbReference type="Proteomes" id="UP000048289"/>
    </source>
</evidence>
<evidence type="ECO:0000313" key="5">
    <source>
        <dbReference type="EMBL" id="CKR21765.1"/>
    </source>
</evidence>
<evidence type="ECO:0000313" key="25">
    <source>
        <dbReference type="Proteomes" id="UP000256381"/>
    </source>
</evidence>
<reference evidence="14 15" key="1">
    <citation type="submission" date="2015-03" db="EMBL/GenBank/DDBJ databases">
        <authorList>
            <consortium name="Pathogen Informatics"/>
        </authorList>
    </citation>
    <scope>NUCLEOTIDE SEQUENCE [LARGE SCALE GENOMIC DNA]</scope>
    <source>
        <strain evidence="5 23">Bir 185</strain>
        <strain evidence="4 21">Bir 187</strain>
        <strain evidence="3 18">C09601061</strain>
        <strain evidence="7 15">D00501624</strain>
        <strain evidence="10 17">G09801536</strain>
        <strain evidence="1 20">G09901357</strain>
        <strain evidence="2 19">H09601792</strain>
        <strain evidence="14">K00500041</strain>
        <strain evidence="9 16">M09401471</strain>
    </source>
</reference>
<evidence type="ECO:0000313" key="19">
    <source>
        <dbReference type="Proteomes" id="UP000046947"/>
    </source>
</evidence>
<dbReference type="RefSeq" id="WP_003412932.1">
    <property type="nucleotide sequence ID" value="NZ_AP017901.1"/>
</dbReference>
<evidence type="ECO:0000313" key="23">
    <source>
        <dbReference type="Proteomes" id="UP000050164"/>
    </source>
</evidence>
<reference evidence="13 26" key="8">
    <citation type="submission" date="2018-08" db="EMBL/GenBank/DDBJ databases">
        <authorList>
            <person name="Fokvardsen B D."/>
            <person name="Norman A."/>
        </authorList>
    </citation>
    <scope>NUCLEOTIDE SEQUENCE [LARGE SCALE GENOMIC DNA]</scope>
    <source>
        <strain evidence="13 26">DKC2</strain>
    </source>
</reference>
<dbReference type="Proteomes" id="UP000256381">
    <property type="component" value="Unassembled WGS sequence"/>
</dbReference>
<dbReference type="EMBL" id="CSAJ01000147">
    <property type="protein sequence ID" value="COW02631.1"/>
    <property type="molecule type" value="Genomic_DNA"/>
</dbReference>
<dbReference type="STRING" id="115862.BBG46_13200"/>
<dbReference type="Proteomes" id="UP000189452">
    <property type="component" value="Chromosome"/>
</dbReference>
<dbReference type="EMBL" id="CFOH01000503">
    <property type="protein sequence ID" value="CFE59194.1"/>
    <property type="molecule type" value="Genomic_DNA"/>
</dbReference>
<dbReference type="Proteomes" id="UP000038802">
    <property type="component" value="Unassembled WGS sequence"/>
</dbReference>
<dbReference type="EMBL" id="CSAD01000652">
    <property type="protein sequence ID" value="COW26593.1"/>
    <property type="molecule type" value="Genomic_DNA"/>
</dbReference>
<evidence type="ECO:0000313" key="1">
    <source>
        <dbReference type="EMBL" id="CFE46875.1"/>
    </source>
</evidence>
<dbReference type="Proteomes" id="UP000048289">
    <property type="component" value="Unassembled WGS sequence"/>
</dbReference>
<dbReference type="EMBL" id="QTBD01000200">
    <property type="protein sequence ID" value="REQ49038.1"/>
    <property type="molecule type" value="Genomic_DNA"/>
</dbReference>
<dbReference type="EMBL" id="CQQC01000177">
    <property type="protein sequence ID" value="CNU51753.1"/>
    <property type="molecule type" value="Genomic_DNA"/>
</dbReference>
<reference evidence="11 24" key="4">
    <citation type="submission" date="2016-04" db="EMBL/GenBank/DDBJ databases">
        <authorList>
            <person name="Bigi M."/>
            <person name="Bigi F."/>
            <person name="Soria M.A."/>
        </authorList>
    </citation>
    <scope>NUCLEOTIDE SEQUENCE [LARGE SCALE GENOMIC DNA]</scope>
    <source>
        <strain evidence="11 24">6548</strain>
    </source>
</reference>
<protein>
    <submittedName>
        <fullName evidence="11">Sigma-70, region 4</fullName>
    </submittedName>
</protein>
<evidence type="ECO:0000313" key="14">
    <source>
        <dbReference type="Proteomes" id="UP000038802"/>
    </source>
</evidence>
<dbReference type="Proteomes" id="UP000050164">
    <property type="component" value="Unassembled WGS sequence"/>
</dbReference>
<dbReference type="Proteomes" id="UP000300237">
    <property type="component" value="Chromosome"/>
</dbReference>
<accession>A0A0E7ZRU8</accession>
<dbReference type="Proteomes" id="UP000039217">
    <property type="component" value="Unassembled WGS sequence"/>
</dbReference>
<reference evidence="12 25" key="5">
    <citation type="journal article" date="2017" name="N. Engl. J. Med.">
        <title>Transmission of Extensively Drug-Resistant Tuberculosis in South Africa.</title>
        <authorList>
            <person name="Shah N.S."/>
            <person name="Auld S.C."/>
            <person name="Brust J.C."/>
            <person name="Mathema B."/>
            <person name="Ismail N."/>
            <person name="Moodley P."/>
            <person name="Mlisana K."/>
            <person name="Allana S."/>
            <person name="Campbell A."/>
            <person name="Mthiyane T."/>
            <person name="Morris N."/>
            <person name="Mpangase P."/>
            <person name="van der Meulen H."/>
            <person name="Omar S.V."/>
            <person name="Brown T.S."/>
            <person name="Narechania A."/>
            <person name="Shaskina E."/>
            <person name="Kapwata T."/>
            <person name="Kreiswirth B."/>
            <person name="Gandhi N.R."/>
        </authorList>
    </citation>
    <scope>NUCLEOTIDE SEQUENCE [LARGE SCALE GENOMIC DNA]</scope>
    <source>
        <strain evidence="12 25">32301_S10</strain>
    </source>
</reference>
<evidence type="ECO:0000313" key="7">
    <source>
        <dbReference type="EMBL" id="CNU51753.1"/>
    </source>
</evidence>
<evidence type="ECO:0000313" key="18">
    <source>
        <dbReference type="Proteomes" id="UP000046680"/>
    </source>
</evidence>
<dbReference type="AlphaFoldDB" id="A0A0E7ZRU8"/>
<dbReference type="Proteomes" id="UP000050139">
    <property type="component" value="Unassembled WGS sequence"/>
</dbReference>
<evidence type="ECO:0000313" key="21">
    <source>
        <dbReference type="Proteomes" id="UP000049023"/>
    </source>
</evidence>
<dbReference type="Proteomes" id="UP000046947">
    <property type="component" value="Unassembled WGS sequence"/>
</dbReference>
<evidence type="ECO:0000313" key="3">
    <source>
        <dbReference type="EMBL" id="CFR71621.1"/>
    </source>
</evidence>
<reference evidence="12" key="7">
    <citation type="submission" date="2018-07" db="EMBL/GenBank/DDBJ databases">
        <authorList>
            <person name="Shah S."/>
            <person name="Brown T."/>
            <person name="Auld S."/>
            <person name="Bratton K."/>
            <person name="Narechania A."/>
            <person name="Mathema B."/>
            <person name="Gandhi N."/>
        </authorList>
    </citation>
    <scope>NUCLEOTIDE SEQUENCE</scope>
    <source>
        <strain evidence="12">32301_S10</strain>
    </source>
</reference>
<dbReference type="EMBL" id="CGCX01000277">
    <property type="protein sequence ID" value="CFR71621.1"/>
    <property type="molecule type" value="Genomic_DNA"/>
</dbReference>
<evidence type="ECO:0000313" key="10">
    <source>
        <dbReference type="EMBL" id="COW26593.1"/>
    </source>
</evidence>
<dbReference type="EMBL" id="CNFU01000056">
    <property type="protein sequence ID" value="CKR02852.1"/>
    <property type="molecule type" value="Genomic_DNA"/>
</dbReference>
<evidence type="ECO:0000313" key="8">
    <source>
        <dbReference type="EMBL" id="COV09615.1"/>
    </source>
</evidence>
<evidence type="ECO:0000313" key="17">
    <source>
        <dbReference type="Proteomes" id="UP000045842"/>
    </source>
</evidence>
<evidence type="ECO:0000313" key="16">
    <source>
        <dbReference type="Proteomes" id="UP000044938"/>
    </source>
</evidence>
<evidence type="ECO:0000313" key="22">
    <source>
        <dbReference type="Proteomes" id="UP000050139"/>
    </source>
</evidence>
<dbReference type="Proteomes" id="UP000046680">
    <property type="component" value="Unassembled WGS sequence"/>
</dbReference>
<evidence type="ECO:0000313" key="9">
    <source>
        <dbReference type="EMBL" id="COW02631.1"/>
    </source>
</evidence>
<evidence type="ECO:0000313" key="11">
    <source>
        <dbReference type="EMBL" id="OMH60459.1"/>
    </source>
</evidence>
<proteinExistence type="predicted"/>
<sequence>MTADWVVTFTFDADPSMETMDAWETQLEGFDALVSRVPGHGIDVTVYAPGDWSVFDALAKMAGEVMPVVQAKSPIAVQIISEPEHRLRAEAFTTPELMSAAEIADELGVSRQRVHQLRSTAGFPAPLADLRGGAVWDAAAVRRFAETWERKPGRPHTGTAKFAYSWAVGPAVGRSGKAPNVRWRVENPDKIRFVLRNIGDDIAEDVEIDLSRIDAITRNVPKKTVIRPGEGLNMVLIAAWGHPLPNQLYVRWAGQDEWAAVPLHPAH</sequence>
<organism evidence="4 21">
    <name type="scientific">Mycobacterium tuberculosis</name>
    <dbReference type="NCBI Taxonomy" id="1773"/>
    <lineage>
        <taxon>Bacteria</taxon>
        <taxon>Bacillati</taxon>
        <taxon>Actinomycetota</taxon>
        <taxon>Actinomycetes</taxon>
        <taxon>Mycobacteriales</taxon>
        <taxon>Mycobacteriaceae</taxon>
        <taxon>Mycobacterium</taxon>
        <taxon>Mycobacterium tuberculosis complex</taxon>
    </lineage>
</organism>
<dbReference type="Proteomes" id="UP000049023">
    <property type="component" value="Unassembled WGS sequence"/>
</dbReference>
<reference evidence="6 22" key="3">
    <citation type="submission" date="2015-03" db="EMBL/GenBank/DDBJ databases">
        <authorList>
            <consortium name="Pathogen Informatics"/>
            <person name="Murphy D."/>
        </authorList>
    </citation>
    <scope>NUCLEOTIDE SEQUENCE [LARGE SCALE GENOMIC DNA]</scope>
    <source>
        <strain evidence="6 22">0268S</strain>
    </source>
</reference>
<dbReference type="PATRIC" id="fig|1773.206.peg.3094"/>
<evidence type="ECO:0000313" key="15">
    <source>
        <dbReference type="Proteomes" id="UP000039217"/>
    </source>
</evidence>
<evidence type="ECO:0000313" key="24">
    <source>
        <dbReference type="Proteomes" id="UP000189452"/>
    </source>
</evidence>
<dbReference type="Proteomes" id="UP000044938">
    <property type="component" value="Unassembled WGS sequence"/>
</dbReference>
<dbReference type="EMBL" id="CSAE01000030">
    <property type="protein sequence ID" value="COV09615.1"/>
    <property type="molecule type" value="Genomic_DNA"/>
</dbReference>
<gene>
    <name evidence="11" type="ORF">A4S10_02638</name>
    <name evidence="13" type="ORF">DKC2_2651</name>
    <name evidence="12" type="ORF">DSJ38_17170</name>
    <name evidence="3" type="ORF">ERS007657_01024</name>
    <name evidence="7" type="ORF">ERS007661_00794</name>
    <name evidence="10" type="ORF">ERS007679_03508</name>
    <name evidence="1" type="ORF">ERS007681_04215</name>
    <name evidence="2" type="ORF">ERS007688_02764</name>
    <name evidence="8" type="ORF">ERS007703_00511</name>
    <name evidence="9" type="ORF">ERS007720_01460</name>
    <name evidence="5" type="ORF">ERS027659_00939</name>
    <name evidence="4" type="ORF">ERS027661_00471</name>
    <name evidence="6" type="ORF">ERS094118_02061</name>
</gene>
<dbReference type="EMBL" id="LR027516">
    <property type="protein sequence ID" value="VCU50800.1"/>
    <property type="molecule type" value="Genomic_DNA"/>
</dbReference>
<evidence type="ECO:0000313" key="4">
    <source>
        <dbReference type="EMBL" id="CKR02852.1"/>
    </source>
</evidence>
<name>A0A0E7ZRU8_MYCTX</name>
<evidence type="ECO:0000313" key="6">
    <source>
        <dbReference type="EMBL" id="CLW18489.1"/>
    </source>
</evidence>
<evidence type="ECO:0000313" key="2">
    <source>
        <dbReference type="EMBL" id="CFE59194.1"/>
    </source>
</evidence>
<evidence type="ECO:0000313" key="26">
    <source>
        <dbReference type="Proteomes" id="UP000300237"/>
    </source>
</evidence>
<evidence type="ECO:0000313" key="12">
    <source>
        <dbReference type="EMBL" id="REQ49038.1"/>
    </source>
</evidence>
<evidence type="ECO:0000313" key="13">
    <source>
        <dbReference type="EMBL" id="VCU50800.1"/>
    </source>
</evidence>
<dbReference type="EMBL" id="COPH01000014">
    <property type="protein sequence ID" value="CLW18489.1"/>
    <property type="molecule type" value="Genomic_DNA"/>
</dbReference>
<dbReference type="EMBL" id="CFOE01000938">
    <property type="protein sequence ID" value="CFE46875.1"/>
    <property type="molecule type" value="Genomic_DNA"/>
</dbReference>
<dbReference type="Proteomes" id="UP000045842">
    <property type="component" value="Unassembled WGS sequence"/>
</dbReference>